<evidence type="ECO:0000256" key="1">
    <source>
        <dbReference type="SAM" id="MobiDB-lite"/>
    </source>
</evidence>
<name>A0ABM7RFA5_9BACT</name>
<evidence type="ECO:0000313" key="5">
    <source>
        <dbReference type="Proteomes" id="UP001374893"/>
    </source>
</evidence>
<dbReference type="Pfam" id="PF01841">
    <property type="entry name" value="Transglut_core"/>
    <property type="match status" value="1"/>
</dbReference>
<dbReference type="Proteomes" id="UP001374893">
    <property type="component" value="Chromosome"/>
</dbReference>
<sequence length="700" mass="78863">MADTRPAPRLLLGASLLLWGGITGRPLIGLIIAVAVEAAHWTRTRWEFGNPAYLRAWQVAILLLVLTVGVVWLDSSAISALPNAMTWLPVILFPLQFVQSYGIRRSMSLANLSLFLRKRREHSRKHGLPFRDIRFCFDHVYFCSVLISASLGQHSRSAFLFVASVVLVIWWFIPRLSGKRMKPVSAGLMLLTAVGGGYAGEKILDYAYERLLIGRYQLGSLEYSRHTRTAIGDLGEIKQSPEIQWRLIPRHGELPRLLRVSSYNNYLNTYWSTKLPKRVGEEDSEPLEFQELQSVGIEDPFRITAQNADTTTATSPAFPQFTVRGGTPRKDLFPLPANAGSMVLPAQNIEINAFGSLRVDPQHPVADALILWGDPMDTALPPWSDPGDPDRESPDLQIPNNEEPAIRRFVDQLGIRDLPLKEKVAVLRGHFAREFTYTRYLSLPDPKAQDEYERANFISLFLEETKRGHCEYFATATVFLLRECGVPTRYATGFAVVERDPDSGEALLRGTHGHAWCTAWDEARQTWIDVDLTPPDWSGTETPYMPAWQGLLDRWQILRDNILVWRSQPGNMAIAIVIVCLPLVAGAALAARRLWRSKRQVGPYRDRKAAKAALALSPLGLLEKPATKHLGERPLGTPLSRWLLDVRPALASTDQLDEAIEIHRRLRFDPTADADSLRSRLESLVAPLRRELKRVPRRQA</sequence>
<feature type="transmembrane region" description="Helical" evidence="2">
    <location>
        <begin position="572"/>
        <end position="591"/>
    </location>
</feature>
<organism evidence="4 5">
    <name type="scientific">Haloferula helveola</name>
    <dbReference type="NCBI Taxonomy" id="490095"/>
    <lineage>
        <taxon>Bacteria</taxon>
        <taxon>Pseudomonadati</taxon>
        <taxon>Verrucomicrobiota</taxon>
        <taxon>Verrucomicrobiia</taxon>
        <taxon>Verrucomicrobiales</taxon>
        <taxon>Verrucomicrobiaceae</taxon>
        <taxon>Haloferula</taxon>
    </lineage>
</organism>
<dbReference type="EMBL" id="AP024702">
    <property type="protein sequence ID" value="BCX47715.1"/>
    <property type="molecule type" value="Genomic_DNA"/>
</dbReference>
<dbReference type="InterPro" id="IPR052901">
    <property type="entry name" value="Bact_TGase-like"/>
</dbReference>
<evidence type="ECO:0000259" key="3">
    <source>
        <dbReference type="SMART" id="SM00460"/>
    </source>
</evidence>
<keyword evidence="2" id="KW-0812">Transmembrane</keyword>
<feature type="domain" description="Transglutaminase-like" evidence="3">
    <location>
        <begin position="462"/>
        <end position="534"/>
    </location>
</feature>
<dbReference type="PANTHER" id="PTHR42736">
    <property type="entry name" value="PROTEIN-GLUTAMINE GAMMA-GLUTAMYLTRANSFERASE"/>
    <property type="match status" value="1"/>
</dbReference>
<evidence type="ECO:0000256" key="2">
    <source>
        <dbReference type="SAM" id="Phobius"/>
    </source>
</evidence>
<feature type="transmembrane region" description="Helical" evidence="2">
    <location>
        <begin position="85"/>
        <end position="103"/>
    </location>
</feature>
<keyword evidence="2" id="KW-0472">Membrane</keyword>
<dbReference type="SUPFAM" id="SSF54001">
    <property type="entry name" value="Cysteine proteinases"/>
    <property type="match status" value="1"/>
</dbReference>
<accession>A0ABM7RFA5</accession>
<dbReference type="Gene3D" id="3.10.620.30">
    <property type="match status" value="1"/>
</dbReference>
<dbReference type="InterPro" id="IPR038765">
    <property type="entry name" value="Papain-like_cys_pep_sf"/>
</dbReference>
<dbReference type="InterPro" id="IPR002931">
    <property type="entry name" value="Transglutaminase-like"/>
</dbReference>
<dbReference type="SMART" id="SM00460">
    <property type="entry name" value="TGc"/>
    <property type="match status" value="1"/>
</dbReference>
<keyword evidence="5" id="KW-1185">Reference proteome</keyword>
<proteinExistence type="predicted"/>
<feature type="transmembrane region" description="Helical" evidence="2">
    <location>
        <begin position="54"/>
        <end position="73"/>
    </location>
</feature>
<gene>
    <name evidence="4" type="ORF">HAHE_16230</name>
</gene>
<evidence type="ECO:0000313" key="4">
    <source>
        <dbReference type="EMBL" id="BCX47715.1"/>
    </source>
</evidence>
<protein>
    <recommendedName>
        <fullName evidence="3">Transglutaminase-like domain-containing protein</fullName>
    </recommendedName>
</protein>
<dbReference type="PANTHER" id="PTHR42736:SF1">
    <property type="entry name" value="PROTEIN-GLUTAMINE GAMMA-GLUTAMYLTRANSFERASE"/>
    <property type="match status" value="1"/>
</dbReference>
<feature type="transmembrane region" description="Helical" evidence="2">
    <location>
        <begin position="154"/>
        <end position="172"/>
    </location>
</feature>
<keyword evidence="2" id="KW-1133">Transmembrane helix</keyword>
<reference evidence="4 5" key="1">
    <citation type="submission" date="2021-06" db="EMBL/GenBank/DDBJ databases">
        <title>Complete genome of Haloferula helveola possessing various polysaccharide degrading enzymes.</title>
        <authorList>
            <person name="Takami H."/>
            <person name="Huang C."/>
            <person name="Hamasaki K."/>
        </authorList>
    </citation>
    <scope>NUCLEOTIDE SEQUENCE [LARGE SCALE GENOMIC DNA]</scope>
    <source>
        <strain evidence="4 5">CN-1</strain>
    </source>
</reference>
<feature type="region of interest" description="Disordered" evidence="1">
    <location>
        <begin position="379"/>
        <end position="399"/>
    </location>
</feature>